<gene>
    <name evidence="7" type="primary">DEF3</name>
    <name evidence="8" type="synonym">LOC107812487</name>
</gene>
<dbReference type="STRING" id="4097.A0A0C4FSU0"/>
<dbReference type="AlphaFoldDB" id="A0A0C4FSU0"/>
<evidence type="ECO:0000259" key="6">
    <source>
        <dbReference type="SMART" id="SM00505"/>
    </source>
</evidence>
<dbReference type="InterPro" id="IPR008176">
    <property type="entry name" value="Defensin_plant"/>
</dbReference>
<dbReference type="Pfam" id="PF00304">
    <property type="entry name" value="Gamma-thionin"/>
    <property type="match status" value="1"/>
</dbReference>
<dbReference type="SUPFAM" id="SSF57095">
    <property type="entry name" value="Scorpion toxin-like"/>
    <property type="match status" value="1"/>
</dbReference>
<dbReference type="GO" id="GO:0005576">
    <property type="term" value="C:extracellular region"/>
    <property type="evidence" value="ECO:0007669"/>
    <property type="project" value="UniProtKB-SubCell"/>
</dbReference>
<feature type="signal peptide" evidence="5">
    <location>
        <begin position="1"/>
        <end position="19"/>
    </location>
</feature>
<dbReference type="OMA" id="CVEMENF"/>
<dbReference type="GO" id="GO:0006952">
    <property type="term" value="P:defense response"/>
    <property type="evidence" value="ECO:0000318"/>
    <property type="project" value="GO_Central"/>
</dbReference>
<comment type="subcellular location">
    <subcellularLocation>
        <location evidence="1">Secreted</location>
    </subcellularLocation>
</comment>
<feature type="domain" description="Knottins-like" evidence="6">
    <location>
        <begin position="31"/>
        <end position="76"/>
    </location>
</feature>
<dbReference type="PROSITE" id="PS00940">
    <property type="entry name" value="GAMMA_THIONIN"/>
    <property type="match status" value="1"/>
</dbReference>
<keyword evidence="3 5" id="KW-0732">Signal</keyword>
<evidence type="ECO:0000256" key="3">
    <source>
        <dbReference type="ARBA" id="ARBA00022729"/>
    </source>
</evidence>
<dbReference type="CDD" id="cd00107">
    <property type="entry name" value="Knot1"/>
    <property type="match status" value="1"/>
</dbReference>
<evidence type="ECO:0000313" key="8">
    <source>
        <dbReference type="RefSeq" id="XP_016493099.1"/>
    </source>
</evidence>
<dbReference type="EMBL" id="JQ654636">
    <property type="protein sequence ID" value="AFM82501.1"/>
    <property type="molecule type" value="mRNA"/>
</dbReference>
<accession>A0A0C4FSU0</accession>
<reference evidence="7" key="1">
    <citation type="submission" date="2012-02" db="EMBL/GenBank/DDBJ databases">
        <title>Cloning and expression of three novel defensin genes in tobacco (Nicotiana Tabacum).</title>
        <authorList>
            <person name="Lin S."/>
        </authorList>
    </citation>
    <scope>NUCLEOTIDE SEQUENCE</scope>
</reference>
<reference evidence="8" key="2">
    <citation type="submission" date="2025-04" db="UniProtKB">
        <authorList>
            <consortium name="RefSeq"/>
        </authorList>
    </citation>
    <scope>IDENTIFICATION</scope>
</reference>
<dbReference type="PaxDb" id="4097-A0A0C4FSU0"/>
<keyword evidence="2" id="KW-0964">Secreted</keyword>
<evidence type="ECO:0000313" key="7">
    <source>
        <dbReference type="EMBL" id="AFM82501.1"/>
    </source>
</evidence>
<proteinExistence type="evidence at transcript level"/>
<dbReference type="SMR" id="A0A0C4FSU0"/>
<evidence type="ECO:0000256" key="5">
    <source>
        <dbReference type="SAM" id="SignalP"/>
    </source>
</evidence>
<sequence>MKHFPTTAVLLFLMLLLSANEIGPRKVEAKLCQYKSRTFFGVCVSGNTCNQKCQGEAFDGGRCHGVRRRCYCYRTC</sequence>
<keyword evidence="4" id="KW-1015">Disulfide bond</keyword>
<feature type="chain" id="PRO_5015035186" evidence="5">
    <location>
        <begin position="20"/>
        <end position="76"/>
    </location>
</feature>
<dbReference type="InterPro" id="IPR003614">
    <property type="entry name" value="Knottins"/>
</dbReference>
<dbReference type="PANTHER" id="PTHR33147">
    <property type="entry name" value="DEFENSIN-LIKE PROTEIN 1"/>
    <property type="match status" value="1"/>
</dbReference>
<dbReference type="Gene3D" id="3.30.30.10">
    <property type="entry name" value="Knottin, scorpion toxin-like"/>
    <property type="match status" value="1"/>
</dbReference>
<dbReference type="KEGG" id="nta:107812487"/>
<dbReference type="PRINTS" id="PR00288">
    <property type="entry name" value="PUROTHIONIN"/>
</dbReference>
<dbReference type="RefSeq" id="XP_016493099.1">
    <property type="nucleotide sequence ID" value="XM_016637613.1"/>
</dbReference>
<organism evidence="7">
    <name type="scientific">Nicotiana tabacum</name>
    <name type="common">Common tobacco</name>
    <dbReference type="NCBI Taxonomy" id="4097"/>
    <lineage>
        <taxon>Eukaryota</taxon>
        <taxon>Viridiplantae</taxon>
        <taxon>Streptophyta</taxon>
        <taxon>Embryophyta</taxon>
        <taxon>Tracheophyta</taxon>
        <taxon>Spermatophyta</taxon>
        <taxon>Magnoliopsida</taxon>
        <taxon>eudicotyledons</taxon>
        <taxon>Gunneridae</taxon>
        <taxon>Pentapetalae</taxon>
        <taxon>asterids</taxon>
        <taxon>lamiids</taxon>
        <taxon>Solanales</taxon>
        <taxon>Solanaceae</taxon>
        <taxon>Nicotianoideae</taxon>
        <taxon>Nicotianeae</taxon>
        <taxon>Nicotiana</taxon>
    </lineage>
</organism>
<evidence type="ECO:0000256" key="4">
    <source>
        <dbReference type="ARBA" id="ARBA00023157"/>
    </source>
</evidence>
<evidence type="ECO:0000256" key="1">
    <source>
        <dbReference type="ARBA" id="ARBA00004613"/>
    </source>
</evidence>
<dbReference type="SMART" id="SM00505">
    <property type="entry name" value="Knot1"/>
    <property type="match status" value="1"/>
</dbReference>
<dbReference type="OrthoDB" id="1063609at2759"/>
<protein>
    <submittedName>
        <fullName evidence="7">DEF3 protein</fullName>
    </submittedName>
    <submittedName>
        <fullName evidence="8">Defensin-like protein 1</fullName>
    </submittedName>
</protein>
<dbReference type="PANTHER" id="PTHR33147:SF39">
    <property type="entry name" value="DRO1 PROTEIN-RELATED"/>
    <property type="match status" value="1"/>
</dbReference>
<evidence type="ECO:0000256" key="2">
    <source>
        <dbReference type="ARBA" id="ARBA00022525"/>
    </source>
</evidence>
<dbReference type="InterPro" id="IPR036574">
    <property type="entry name" value="Scorpion_toxin-like_sf"/>
</dbReference>
<name>A0A0C4FSU0_TOBAC</name>